<sequence length="1034" mass="115919">MTQLDKKLDSEPTENHKFLSERGVLVAYKQENPGARITKNPLAKEEVVIHEKKQTGLRGPKVKFVELAVYEEIYGAPAPEKVKTLMIDGTQTLGVDVIEEKDRGIYEYINDTIHEVDRSNQLNCSELQLSDTTNDSIHQSALKQLKSSAFQADAAAAIRMRPSGQAERYHDTPTGPDGEAQHVEEVAAEEEEEEDWIDALMTQPFSSLFQRMAKPEKRRPAASTQGAPKRAKTTPVAKSKNQKPQPQPAPTPGIPEATAKPKPRPKRKLEDGDAIPPPKPQVEEIADLSDMSEDHKILANYTKQLKDLTQLDATSSDDAGFGPWVKKRTSALGELRSGIQAKKKSLKRRKEKVHDGDSINITEELDSILEYITYFLTFLKKLQTGVTEGCSCYETIMDIQREEAREHEEVSPAIWERCLRGIAFEDLKTANWEKFFGSTFDLCNQHLGEHGPSFFMLLTSQLTQRLLKGGGKNVTKDPTYFESFMKSLSQFITTNDIDDQDERGHDTKTIVGVVTCLMDESSAPTHVLRACETLRGSSHWLAEAMTGLDFGKKLIQVATQHAEKRKDHGEILDRIAQQLDLLEEKTFLDYDSVDLKALDAAYGEMILRMMNTWKLYCDPKSKALRAAGDRSALNKLMEYMEKATWVVLRAFLNYDLKEYLDAFATSMQNKTVFDKKVVTSDTCMVRMEPTSKHIKILMKDLEKLVEFVRKATTLCQGDTMPPAEAQSCVEEWTALNKEFILFLQNSFASEVQQESGLIPSMCDIIDALSGVTACVKATFSSQVNTQAMAYLVKCIKHIIDKVVSEVPLEQSDVDEFTKNMDESMRMSSVLGENGNRIRSGLKILEVMIKNTYCLQCVEADGVYGEDGDELAVLALLKDVIEHDNFESHLENMTATTTTLASSELLDGIDLHKFAKEASTTLRKLKARSDDYIAEVIDSLKHGFDDIKVPDLTISDDLFNVEDLQHVDQVAALVSSTFTADATKQMLDVTVELEKIIGSVKNIAMSLNKAPNDLMDNFAAIESLWRQCLSWMWGS</sequence>
<comment type="caution">
    <text evidence="2">The sequence shown here is derived from an EMBL/GenBank/DDBJ whole genome shotgun (WGS) entry which is preliminary data.</text>
</comment>
<evidence type="ECO:0000313" key="2">
    <source>
        <dbReference type="EMBL" id="CAK9003651.1"/>
    </source>
</evidence>
<gene>
    <name evidence="2" type="ORF">SCF082_LOCUS7847</name>
</gene>
<evidence type="ECO:0008006" key="4">
    <source>
        <dbReference type="Google" id="ProtNLM"/>
    </source>
</evidence>
<dbReference type="Proteomes" id="UP001642464">
    <property type="component" value="Unassembled WGS sequence"/>
</dbReference>
<proteinExistence type="predicted"/>
<feature type="region of interest" description="Disordered" evidence="1">
    <location>
        <begin position="212"/>
        <end position="290"/>
    </location>
</feature>
<dbReference type="EMBL" id="CAXAMM010004448">
    <property type="protein sequence ID" value="CAK9003651.1"/>
    <property type="molecule type" value="Genomic_DNA"/>
</dbReference>
<reference evidence="2 3" key="1">
    <citation type="submission" date="2024-02" db="EMBL/GenBank/DDBJ databases">
        <authorList>
            <person name="Chen Y."/>
            <person name="Shah S."/>
            <person name="Dougan E. K."/>
            <person name="Thang M."/>
            <person name="Chan C."/>
        </authorList>
    </citation>
    <scope>NUCLEOTIDE SEQUENCE [LARGE SCALE GENOMIC DNA]</scope>
</reference>
<organism evidence="2 3">
    <name type="scientific">Durusdinium trenchii</name>
    <dbReference type="NCBI Taxonomy" id="1381693"/>
    <lineage>
        <taxon>Eukaryota</taxon>
        <taxon>Sar</taxon>
        <taxon>Alveolata</taxon>
        <taxon>Dinophyceae</taxon>
        <taxon>Suessiales</taxon>
        <taxon>Symbiodiniaceae</taxon>
        <taxon>Durusdinium</taxon>
    </lineage>
</organism>
<evidence type="ECO:0000313" key="3">
    <source>
        <dbReference type="Proteomes" id="UP001642464"/>
    </source>
</evidence>
<name>A0ABP0IM24_9DINO</name>
<keyword evidence="3" id="KW-1185">Reference proteome</keyword>
<evidence type="ECO:0000256" key="1">
    <source>
        <dbReference type="SAM" id="MobiDB-lite"/>
    </source>
</evidence>
<protein>
    <recommendedName>
        <fullName evidence="4">Exocyst complex component Sec6</fullName>
    </recommendedName>
</protein>
<accession>A0ABP0IM24</accession>